<accession>A0A8J3USU8</accession>
<reference evidence="1" key="1">
    <citation type="submission" date="2021-01" db="EMBL/GenBank/DDBJ databases">
        <title>Whole genome shotgun sequence of Planotetraspora silvatica NBRC 100141.</title>
        <authorList>
            <person name="Komaki H."/>
            <person name="Tamura T."/>
        </authorList>
    </citation>
    <scope>NUCLEOTIDE SEQUENCE</scope>
    <source>
        <strain evidence="1">NBRC 100141</strain>
    </source>
</reference>
<dbReference type="RefSeq" id="WP_203980852.1">
    <property type="nucleotide sequence ID" value="NZ_BOOQ01000068.1"/>
</dbReference>
<dbReference type="AlphaFoldDB" id="A0A8J3USU8"/>
<protein>
    <submittedName>
        <fullName evidence="1">Uncharacterized protein</fullName>
    </submittedName>
</protein>
<dbReference type="EMBL" id="BOOQ01000068">
    <property type="protein sequence ID" value="GII51354.1"/>
    <property type="molecule type" value="Genomic_DNA"/>
</dbReference>
<organism evidence="1 2">
    <name type="scientific">Planotetraspora silvatica</name>
    <dbReference type="NCBI Taxonomy" id="234614"/>
    <lineage>
        <taxon>Bacteria</taxon>
        <taxon>Bacillati</taxon>
        <taxon>Actinomycetota</taxon>
        <taxon>Actinomycetes</taxon>
        <taxon>Streptosporangiales</taxon>
        <taxon>Streptosporangiaceae</taxon>
        <taxon>Planotetraspora</taxon>
    </lineage>
</organism>
<sequence>MPTTDGVKKLGMPKSTPVLEVYAAVRDPGGHLLAVLAVGLPGDRHELEDVYPID</sequence>
<keyword evidence="2" id="KW-1185">Reference proteome</keyword>
<evidence type="ECO:0000313" key="1">
    <source>
        <dbReference type="EMBL" id="GII51354.1"/>
    </source>
</evidence>
<name>A0A8J3USU8_9ACTN</name>
<gene>
    <name evidence="1" type="ORF">Psi02_77780</name>
</gene>
<evidence type="ECO:0000313" key="2">
    <source>
        <dbReference type="Proteomes" id="UP000644610"/>
    </source>
</evidence>
<comment type="caution">
    <text evidence="1">The sequence shown here is derived from an EMBL/GenBank/DDBJ whole genome shotgun (WGS) entry which is preliminary data.</text>
</comment>
<dbReference type="Proteomes" id="UP000644610">
    <property type="component" value="Unassembled WGS sequence"/>
</dbReference>
<proteinExistence type="predicted"/>